<dbReference type="Gene3D" id="3.60.130.10">
    <property type="entry name" value="Clavaminate synthase-like"/>
    <property type="match status" value="1"/>
</dbReference>
<dbReference type="CDD" id="cd00250">
    <property type="entry name" value="CAS_like"/>
    <property type="match status" value="1"/>
</dbReference>
<dbReference type="InterPro" id="IPR038492">
    <property type="entry name" value="GBBH-like_N_sf"/>
</dbReference>
<dbReference type="Proteomes" id="UP000036681">
    <property type="component" value="Unplaced"/>
</dbReference>
<evidence type="ECO:0000256" key="1">
    <source>
        <dbReference type="ARBA" id="ARBA00001954"/>
    </source>
</evidence>
<reference evidence="13" key="1">
    <citation type="submission" date="2023-03" db="UniProtKB">
        <authorList>
            <consortium name="WormBaseParasite"/>
        </authorList>
    </citation>
    <scope>IDENTIFICATION</scope>
</reference>
<dbReference type="SUPFAM" id="SSF51197">
    <property type="entry name" value="Clavaminate synthase-like"/>
    <property type="match status" value="1"/>
</dbReference>
<accession>A0A9J2Q4K1</accession>
<evidence type="ECO:0000256" key="7">
    <source>
        <dbReference type="ARBA" id="ARBA00022873"/>
    </source>
</evidence>
<dbReference type="GO" id="GO:0050353">
    <property type="term" value="F:trimethyllysine dioxygenase activity"/>
    <property type="evidence" value="ECO:0007669"/>
    <property type="project" value="InterPro"/>
</dbReference>
<evidence type="ECO:0000259" key="11">
    <source>
        <dbReference type="Pfam" id="PF02668"/>
    </source>
</evidence>
<sequence>MQRALALHIRRYSKIVRSMSTMDRLRVIGIELDRGMSDSPYVRIDYTKEDEVSNSPVQEIQRVRDMQRALALHIRRFPKIVRSMSTMDRLRVIGIELDRGMSDSPYVRIDYTKGACDETRRMHVPLVWFRDHSRDPSSYNFATNQRKSALTSIFERSQLAHIKDALQYDSESRLLRIHWKDGIRSEFMADDLLAWSIREENCEPSNVIELWDQSNLARLPNISISNFTLEAFAKSFVRYGLVSVSGVDASDPQRTKELCERVAPIHNTFYGDFWVFGNQQQKDENSHEDTAYGNEAIGVHTDGTYFEQTPGIQVFHCLRPAKKGGDTILVDGFAVAEKLRRQNEGYYKLLADTPIEHHYLEGGESPSTAKIYARSVDKPVISLDRQGNLRQIRFNPYDRAPFAIQGRHTLAAEDVVDFYKAYEWFSKLAHDPSSELRVSLKPGTVVFLDNFRILHARTAFQGDRQMCGCYLSRDNLLALIRHLLPQKHRSFGDRQMCGCYLSRDNLLALTRHLLPQKHRSFGDRQMCGCYLSRDNLLALTRHLLPQKHRIHRNTLRPMAIGAAERRMQKTGAIFLEAFQTADDTPSAAP</sequence>
<evidence type="ECO:0000256" key="2">
    <source>
        <dbReference type="ARBA" id="ARBA00001961"/>
    </source>
</evidence>
<name>A0A9J2Q4K1_ASCLU</name>
<dbReference type="GO" id="GO:0005506">
    <property type="term" value="F:iron ion binding"/>
    <property type="evidence" value="ECO:0007669"/>
    <property type="project" value="InterPro"/>
</dbReference>
<feature type="domain" description="TauD/TfdA-like" evidence="11">
    <location>
        <begin position="229"/>
        <end position="470"/>
    </location>
</feature>
<proteinExistence type="inferred from homology"/>
<protein>
    <recommendedName>
        <fullName evidence="5">Trimethyllysine dioxygenase, mitochondrial</fullName>
    </recommendedName>
</protein>
<comment type="pathway">
    <text evidence="3">Amine and polyamine biosynthesis; carnitine biosynthesis.</text>
</comment>
<keyword evidence="6" id="KW-0479">Metal-binding</keyword>
<keyword evidence="10" id="KW-0408">Iron</keyword>
<evidence type="ECO:0000313" key="13">
    <source>
        <dbReference type="WBParaSite" id="ALUE_0001687201-mRNA-1"/>
    </source>
</evidence>
<evidence type="ECO:0000256" key="10">
    <source>
        <dbReference type="ARBA" id="ARBA00023004"/>
    </source>
</evidence>
<dbReference type="GO" id="GO:0045329">
    <property type="term" value="P:carnitine biosynthetic process"/>
    <property type="evidence" value="ECO:0007669"/>
    <property type="project" value="UniProtKB-KW"/>
</dbReference>
<evidence type="ECO:0000256" key="5">
    <source>
        <dbReference type="ARBA" id="ARBA00016835"/>
    </source>
</evidence>
<keyword evidence="12" id="KW-1185">Reference proteome</keyword>
<dbReference type="PANTHER" id="PTHR10696">
    <property type="entry name" value="GAMMA-BUTYROBETAINE HYDROXYLASE-RELATED"/>
    <property type="match status" value="1"/>
</dbReference>
<dbReference type="InterPro" id="IPR042098">
    <property type="entry name" value="TauD-like_sf"/>
</dbReference>
<keyword evidence="9" id="KW-0560">Oxidoreductase</keyword>
<dbReference type="InterPro" id="IPR003819">
    <property type="entry name" value="TauD/TfdA-like"/>
</dbReference>
<dbReference type="Gene3D" id="3.30.2020.30">
    <property type="match status" value="1"/>
</dbReference>
<dbReference type="InterPro" id="IPR012776">
    <property type="entry name" value="Trimethyllysine_dOase"/>
</dbReference>
<dbReference type="NCBIfam" id="TIGR02410">
    <property type="entry name" value="carnitine_TMLD"/>
    <property type="match status" value="1"/>
</dbReference>
<comment type="similarity">
    <text evidence="4">Belongs to the gamma-BBH/TMLD family.</text>
</comment>
<evidence type="ECO:0000256" key="6">
    <source>
        <dbReference type="ARBA" id="ARBA00022723"/>
    </source>
</evidence>
<dbReference type="Pfam" id="PF02668">
    <property type="entry name" value="TauD"/>
    <property type="match status" value="1"/>
</dbReference>
<evidence type="ECO:0000256" key="4">
    <source>
        <dbReference type="ARBA" id="ARBA00008654"/>
    </source>
</evidence>
<evidence type="ECO:0000256" key="3">
    <source>
        <dbReference type="ARBA" id="ARBA00005022"/>
    </source>
</evidence>
<dbReference type="AlphaFoldDB" id="A0A9J2Q4K1"/>
<evidence type="ECO:0000256" key="9">
    <source>
        <dbReference type="ARBA" id="ARBA00023002"/>
    </source>
</evidence>
<evidence type="ECO:0000313" key="12">
    <source>
        <dbReference type="Proteomes" id="UP000036681"/>
    </source>
</evidence>
<comment type="cofactor">
    <cofactor evidence="2">
        <name>L-ascorbate</name>
        <dbReference type="ChEBI" id="CHEBI:38290"/>
    </cofactor>
</comment>
<dbReference type="PANTHER" id="PTHR10696:SF51">
    <property type="entry name" value="TRIMETHYLLYSINE DIOXYGENASE, MITOCHONDRIAL"/>
    <property type="match status" value="1"/>
</dbReference>
<dbReference type="InterPro" id="IPR050411">
    <property type="entry name" value="AlphaKG_dependent_hydroxylases"/>
</dbReference>
<keyword evidence="8" id="KW-0223">Dioxygenase</keyword>
<dbReference type="WBParaSite" id="ALUE_0001687201-mRNA-1">
    <property type="protein sequence ID" value="ALUE_0001687201-mRNA-1"/>
    <property type="gene ID" value="ALUE_0001687201"/>
</dbReference>
<evidence type="ECO:0000256" key="8">
    <source>
        <dbReference type="ARBA" id="ARBA00022964"/>
    </source>
</evidence>
<dbReference type="GO" id="GO:0005739">
    <property type="term" value="C:mitochondrion"/>
    <property type="evidence" value="ECO:0007669"/>
    <property type="project" value="TreeGrafter"/>
</dbReference>
<organism evidence="12 13">
    <name type="scientific">Ascaris lumbricoides</name>
    <name type="common">Giant roundworm</name>
    <dbReference type="NCBI Taxonomy" id="6252"/>
    <lineage>
        <taxon>Eukaryota</taxon>
        <taxon>Metazoa</taxon>
        <taxon>Ecdysozoa</taxon>
        <taxon>Nematoda</taxon>
        <taxon>Chromadorea</taxon>
        <taxon>Rhabditida</taxon>
        <taxon>Spirurina</taxon>
        <taxon>Ascaridomorpha</taxon>
        <taxon>Ascaridoidea</taxon>
        <taxon>Ascarididae</taxon>
        <taxon>Ascaris</taxon>
    </lineage>
</organism>
<keyword evidence="7" id="KW-0124">Carnitine biosynthesis</keyword>
<dbReference type="FunFam" id="3.60.130.10:FF:000001">
    <property type="entry name" value="Trimethyllysine dioxygenase, mitochondrial"/>
    <property type="match status" value="1"/>
</dbReference>
<comment type="cofactor">
    <cofactor evidence="1">
        <name>Fe(2+)</name>
        <dbReference type="ChEBI" id="CHEBI:29033"/>
    </cofactor>
</comment>